<dbReference type="InterPro" id="IPR011837">
    <property type="entry name" value="Glycogen_debranch_GlgX"/>
</dbReference>
<evidence type="ECO:0000313" key="6">
    <source>
        <dbReference type="EMBL" id="SES73184.1"/>
    </source>
</evidence>
<feature type="domain" description="Glycosyl hydrolase family 13 catalytic" evidence="5">
    <location>
        <begin position="140"/>
        <end position="567"/>
    </location>
</feature>
<evidence type="ECO:0000259" key="5">
    <source>
        <dbReference type="SMART" id="SM00642"/>
    </source>
</evidence>
<sequence length="698" mass="77903">MNDRYVMTAGSPTPLGASFDGAGVNFAVFSQHGERVVLCLFDDRNKEIARLDLPEREGHVWHGYVPELRPGQRYGLRVHGPYRPQEGHRFNANKLLIDPYAKRLTGGPRMHDAILGYRAGHADLDLSFDRRDSAQHMPKCVVTDTSFSWGDDRPLRRPMADTVIYEAHVKGLTAGRGDIPDAGSFAAMASDPVLDHLTDLGVTAIELLPVHAFADDRFLTERGLRNYWGYMSYGFFAPEPRYMRDGDIAEFQQMVARFHKAGIEVILDVVYNHTAEGNELGPTLSFRGLDNAAYYRLAEDRRFYVNDAGTGNVLNMDSPFTLRLVMDSLRYWVEVMHVDGFRFDLCSVLGRTRGVFDRDGPFFRAVRQDPVLNRVKLIAEPWDIGEGGYQLGSYPAPFAEWNDRFRDQIRAFWRGDAGLVGKLAKRIAGSAARFDHDGRAATSSVNFVAAHDGFTLMDTVSYNDKHNEANGEDNRDGHNHNVSDNCGVEGPGDDPELLARRARRRRNLMATLLLSQGTPMILAGDELGNSQGGNNNAYCQDNEIGWVDWSAVDDEFLDFCRRAIAFRRAHPILRQRRFLHSQPREQDGLPDLFWRRADGGLMGPEDWANPDLRLLGAEMRMASGTPAYAALPGAVYLVFNAGNQAKVRLPDTNGQGGHWRRQLDSALEREPDDACGDTVTVAAESIAAFVLCNSAECG</sequence>
<dbReference type="AlphaFoldDB" id="A0A1H9YVI0"/>
<keyword evidence="7" id="KW-1185">Reference proteome</keyword>
<feature type="compositionally biased region" description="Basic and acidic residues" evidence="4">
    <location>
        <begin position="465"/>
        <end position="481"/>
    </location>
</feature>
<dbReference type="GO" id="GO:0005980">
    <property type="term" value="P:glycogen catabolic process"/>
    <property type="evidence" value="ECO:0007669"/>
    <property type="project" value="InterPro"/>
</dbReference>
<dbReference type="SUPFAM" id="SSF51445">
    <property type="entry name" value="(Trans)glycosidases"/>
    <property type="match status" value="1"/>
</dbReference>
<dbReference type="PANTHER" id="PTHR43002">
    <property type="entry name" value="GLYCOGEN DEBRANCHING ENZYME"/>
    <property type="match status" value="1"/>
</dbReference>
<dbReference type="InterPro" id="IPR014756">
    <property type="entry name" value="Ig_E-set"/>
</dbReference>
<dbReference type="CDD" id="cd11326">
    <property type="entry name" value="AmyAc_Glg_debranch"/>
    <property type="match status" value="1"/>
</dbReference>
<dbReference type="InterPro" id="IPR017853">
    <property type="entry name" value="GH"/>
</dbReference>
<gene>
    <name evidence="6" type="ORF">SAMN04489858_101323</name>
</gene>
<dbReference type="Pfam" id="PF00128">
    <property type="entry name" value="Alpha-amylase"/>
    <property type="match status" value="1"/>
</dbReference>
<dbReference type="RefSeq" id="WP_090731954.1">
    <property type="nucleotide sequence ID" value="NZ_FOHO01000001.1"/>
</dbReference>
<dbReference type="OrthoDB" id="3236218at2"/>
<dbReference type="Gene3D" id="2.60.40.1180">
    <property type="entry name" value="Golgi alpha-mannosidase II"/>
    <property type="match status" value="1"/>
</dbReference>
<evidence type="ECO:0000256" key="1">
    <source>
        <dbReference type="ARBA" id="ARBA00008061"/>
    </source>
</evidence>
<dbReference type="Gene3D" id="3.20.20.80">
    <property type="entry name" value="Glycosidases"/>
    <property type="match status" value="1"/>
</dbReference>
<keyword evidence="2" id="KW-0378">Hydrolase</keyword>
<dbReference type="InterPro" id="IPR044505">
    <property type="entry name" value="GlgX_Isoamylase_N_E_set"/>
</dbReference>
<dbReference type="STRING" id="364199.SAMN04489858_101323"/>
<evidence type="ECO:0000256" key="4">
    <source>
        <dbReference type="SAM" id="MobiDB-lite"/>
    </source>
</evidence>
<reference evidence="6 7" key="1">
    <citation type="submission" date="2016-10" db="EMBL/GenBank/DDBJ databases">
        <authorList>
            <person name="de Groot N.N."/>
        </authorList>
    </citation>
    <scope>NUCLEOTIDE SEQUENCE [LARGE SCALE GENOMIC DNA]</scope>
    <source>
        <strain evidence="6 7">DSM 17862</strain>
    </source>
</reference>
<proteinExistence type="inferred from homology"/>
<keyword evidence="3" id="KW-0326">Glycosidase</keyword>
<feature type="region of interest" description="Disordered" evidence="4">
    <location>
        <begin position="465"/>
        <end position="495"/>
    </location>
</feature>
<dbReference type="InterPro" id="IPR004193">
    <property type="entry name" value="Glyco_hydro_13_N"/>
</dbReference>
<dbReference type="SUPFAM" id="SSF81296">
    <property type="entry name" value="E set domains"/>
    <property type="match status" value="1"/>
</dbReference>
<evidence type="ECO:0000256" key="3">
    <source>
        <dbReference type="ARBA" id="ARBA00023295"/>
    </source>
</evidence>
<dbReference type="Gene3D" id="2.60.40.10">
    <property type="entry name" value="Immunoglobulins"/>
    <property type="match status" value="1"/>
</dbReference>
<protein>
    <submittedName>
        <fullName evidence="6">Glycogen operon protein</fullName>
    </submittedName>
</protein>
<accession>A0A1H9YVI0</accession>
<dbReference type="EMBL" id="FOHO01000001">
    <property type="protein sequence ID" value="SES73184.1"/>
    <property type="molecule type" value="Genomic_DNA"/>
</dbReference>
<organism evidence="6 7">
    <name type="scientific">Paracoccus homiensis</name>
    <dbReference type="NCBI Taxonomy" id="364199"/>
    <lineage>
        <taxon>Bacteria</taxon>
        <taxon>Pseudomonadati</taxon>
        <taxon>Pseudomonadota</taxon>
        <taxon>Alphaproteobacteria</taxon>
        <taxon>Rhodobacterales</taxon>
        <taxon>Paracoccaceae</taxon>
        <taxon>Paracoccus</taxon>
    </lineage>
</organism>
<dbReference type="Proteomes" id="UP000199180">
    <property type="component" value="Unassembled WGS sequence"/>
</dbReference>
<evidence type="ECO:0000256" key="2">
    <source>
        <dbReference type="ARBA" id="ARBA00022801"/>
    </source>
</evidence>
<dbReference type="InterPro" id="IPR006047">
    <property type="entry name" value="GH13_cat_dom"/>
</dbReference>
<dbReference type="GO" id="GO:0004135">
    <property type="term" value="F:amylo-alpha-1,6-glucosidase activity"/>
    <property type="evidence" value="ECO:0007669"/>
    <property type="project" value="InterPro"/>
</dbReference>
<dbReference type="InterPro" id="IPR013783">
    <property type="entry name" value="Ig-like_fold"/>
</dbReference>
<dbReference type="CDD" id="cd02856">
    <property type="entry name" value="E_set_GDE_Isoamylase_N"/>
    <property type="match status" value="1"/>
</dbReference>
<dbReference type="SMART" id="SM00642">
    <property type="entry name" value="Aamy"/>
    <property type="match status" value="1"/>
</dbReference>
<dbReference type="InterPro" id="IPR013780">
    <property type="entry name" value="Glyco_hydro_b"/>
</dbReference>
<name>A0A1H9YVI0_9RHOB</name>
<evidence type="ECO:0000313" key="7">
    <source>
        <dbReference type="Proteomes" id="UP000199180"/>
    </source>
</evidence>
<dbReference type="NCBIfam" id="TIGR02100">
    <property type="entry name" value="glgX_debranch"/>
    <property type="match status" value="1"/>
</dbReference>
<comment type="similarity">
    <text evidence="1">Belongs to the glycosyl hydrolase 13 family.</text>
</comment>
<dbReference type="SUPFAM" id="SSF51011">
    <property type="entry name" value="Glycosyl hydrolase domain"/>
    <property type="match status" value="1"/>
</dbReference>
<dbReference type="Pfam" id="PF02922">
    <property type="entry name" value="CBM_48"/>
    <property type="match status" value="1"/>
</dbReference>